<proteinExistence type="predicted"/>
<dbReference type="Gene3D" id="1.20.58.1780">
    <property type="match status" value="1"/>
</dbReference>
<dbReference type="SUPFAM" id="SSF47473">
    <property type="entry name" value="EF-hand"/>
    <property type="match status" value="1"/>
</dbReference>
<dbReference type="PANTHER" id="PTHR10350:SF6">
    <property type="entry name" value="NUCLEAR PORE COMPLEX PROTEIN NUP155"/>
    <property type="match status" value="1"/>
</dbReference>
<dbReference type="InterPro" id="IPR014908">
    <property type="entry name" value="Nucleoporin_Nup133/Nup155_N"/>
</dbReference>
<dbReference type="Gene3D" id="1.10.238.10">
    <property type="entry name" value="EF-hand"/>
    <property type="match status" value="1"/>
</dbReference>
<comment type="subcellular location">
    <subcellularLocation>
        <location evidence="1">Nucleus</location>
    </subcellularLocation>
</comment>
<evidence type="ECO:0000259" key="5">
    <source>
        <dbReference type="PROSITE" id="PS50222"/>
    </source>
</evidence>
<feature type="domain" description="EF-hand" evidence="5">
    <location>
        <begin position="1043"/>
        <end position="1075"/>
    </location>
</feature>
<accession>A0ABR2KIJ1</accession>
<dbReference type="PROSITE" id="PS00018">
    <property type="entry name" value="EF_HAND_1"/>
    <property type="match status" value="1"/>
</dbReference>
<sequence>MEEEKDTNNIRSAIKIDNQIRKKDQNYSQFYSNLFTSPKDIKYEHVDALSDMGTFSSIIPFPKIISPQYASASFKADFGCFPEIRRFYCIIDNMLFLWSIGSKEPECIIEDGTVICCVCLCGVDPDLLAIDPNIRYTLVVATPKYIKIYKIKDQIIDNPKFYLIEIKFVASCITAGPDGQIFVGADCGRIFLIKYDITDTYKSTSIASNLSPLDFTYGIFPRILSALVGYSSPSIIQIVFDSSSSYIAAIDDKNHLRFFKYDNSSSCTVFSFENSDEYEISSVCSVPTTDSDNPLFIAFCKNGTRLLIRRSTSFRKLGNALAFQVISEKESPIEFGNDEVVCAQSFMGLTIIVGKKKVILFRGQRCKDENKVKNKNKVSHCEYYSVEKISGAGLSIGIANSDLGWIDPLIWQHHREPPTVYLLTASGGYRYRFATPSEQLIRVVVSSHGFTNKHVINYLSKCCKKYEPVANAILSSFQHPECDDWMIYMITQYSFANSLKSSQITKGIIVRISRILEPLWDSTILLSYTNAQNVFKWSVNSIFTEISPISIKQLEHTRQWMQKYLDNLLSNTKTTVYKTSTLILREKEEIKILSSFISIVIQILSFLGYLGQQLKRLLTQLMEIWKNDKEKGIQYQILTNTTFGDCLVDFDKFVETLRDFTKLIFTKVRLTPELNRLAHQLIDNCPAISPISNAEYQVTEGVNNLADIELGYRPQERKAFFPLAVNPFIEYSESLDDPNNFKTIISNFVKMDGIPQAISIIEAKIKSLDPSNRALQFYKNNFDKRDKMGCEIYNKLIDFLLLPLGIIQTSPGGIENLLKSKMEIIHIFVFFDLLQKNPEKLVLLDSPYVADFIKNYKKELLWKYYLIHKKDSLIYKEIKERFSFSQRDDTSSSEVELNEKIQMLQIALHYARNSNASIDEIDKICKSIDSINESKKKYFSNIQKVTSEKKQKMRELFDEIDQDRNGRLDYKELLDYYDNNEEYVDKIFRILKIPDNIKELTFEDIMFGEDLLQYSSIFESLLDQDDSLDKSKLDLFYRKIGKNPKENLDTYIREHDQNKDGKLTFYEATVFLGEN</sequence>
<dbReference type="InterPro" id="IPR011992">
    <property type="entry name" value="EF-hand-dom_pair"/>
</dbReference>
<evidence type="ECO:0000256" key="4">
    <source>
        <dbReference type="ARBA" id="ARBA00023242"/>
    </source>
</evidence>
<keyword evidence="7" id="KW-1185">Reference proteome</keyword>
<dbReference type="Gene3D" id="2.130.10.10">
    <property type="entry name" value="YVTN repeat-like/Quinoprotein amine dehydrogenase"/>
    <property type="match status" value="1"/>
</dbReference>
<keyword evidence="2" id="KW-0813">Transport</keyword>
<evidence type="ECO:0000256" key="1">
    <source>
        <dbReference type="ARBA" id="ARBA00004123"/>
    </source>
</evidence>
<dbReference type="InterPro" id="IPR015943">
    <property type="entry name" value="WD40/YVTN_repeat-like_dom_sf"/>
</dbReference>
<dbReference type="SMART" id="SM00054">
    <property type="entry name" value="EFh"/>
    <property type="match status" value="2"/>
</dbReference>
<dbReference type="Proteomes" id="UP001470230">
    <property type="component" value="Unassembled WGS sequence"/>
</dbReference>
<dbReference type="Pfam" id="PF13833">
    <property type="entry name" value="EF-hand_8"/>
    <property type="match status" value="1"/>
</dbReference>
<dbReference type="SUPFAM" id="SSF101898">
    <property type="entry name" value="NHL repeat"/>
    <property type="match status" value="1"/>
</dbReference>
<dbReference type="EMBL" id="JAPFFF010000005">
    <property type="protein sequence ID" value="KAK8890586.1"/>
    <property type="molecule type" value="Genomic_DNA"/>
</dbReference>
<evidence type="ECO:0000256" key="3">
    <source>
        <dbReference type="ARBA" id="ARBA00022837"/>
    </source>
</evidence>
<feature type="domain" description="EF-hand" evidence="5">
    <location>
        <begin position="948"/>
        <end position="983"/>
    </location>
</feature>
<name>A0ABR2KIJ1_9EUKA</name>
<keyword evidence="4" id="KW-0539">Nucleus</keyword>
<protein>
    <recommendedName>
        <fullName evidence="5">EF-hand domain-containing protein</fullName>
    </recommendedName>
</protein>
<gene>
    <name evidence="6" type="ORF">M9Y10_035364</name>
</gene>
<dbReference type="InterPro" id="IPR018247">
    <property type="entry name" value="EF_Hand_1_Ca_BS"/>
</dbReference>
<keyword evidence="3" id="KW-0106">Calcium</keyword>
<evidence type="ECO:0000313" key="7">
    <source>
        <dbReference type="Proteomes" id="UP001470230"/>
    </source>
</evidence>
<dbReference type="InterPro" id="IPR002048">
    <property type="entry name" value="EF_hand_dom"/>
</dbReference>
<dbReference type="PROSITE" id="PS50222">
    <property type="entry name" value="EF_HAND_2"/>
    <property type="match status" value="2"/>
</dbReference>
<comment type="caution">
    <text evidence="6">The sequence shown here is derived from an EMBL/GenBank/DDBJ whole genome shotgun (WGS) entry which is preliminary data.</text>
</comment>
<evidence type="ECO:0000313" key="6">
    <source>
        <dbReference type="EMBL" id="KAK8890586.1"/>
    </source>
</evidence>
<dbReference type="InterPro" id="IPR004870">
    <property type="entry name" value="Nucleoporin_Nup155"/>
</dbReference>
<dbReference type="Pfam" id="PF08801">
    <property type="entry name" value="Nucleoporin_N"/>
    <property type="match status" value="1"/>
</dbReference>
<dbReference type="PANTHER" id="PTHR10350">
    <property type="entry name" value="NUCLEAR PORE COMPLEX PROTEIN NUP155"/>
    <property type="match status" value="1"/>
</dbReference>
<reference evidence="6 7" key="1">
    <citation type="submission" date="2024-04" db="EMBL/GenBank/DDBJ databases">
        <title>Tritrichomonas musculus Genome.</title>
        <authorList>
            <person name="Alves-Ferreira E."/>
            <person name="Grigg M."/>
            <person name="Lorenzi H."/>
            <person name="Galac M."/>
        </authorList>
    </citation>
    <scope>NUCLEOTIDE SEQUENCE [LARGE SCALE GENOMIC DNA]</scope>
    <source>
        <strain evidence="6 7">EAF2021</strain>
    </source>
</reference>
<organism evidence="6 7">
    <name type="scientific">Tritrichomonas musculus</name>
    <dbReference type="NCBI Taxonomy" id="1915356"/>
    <lineage>
        <taxon>Eukaryota</taxon>
        <taxon>Metamonada</taxon>
        <taxon>Parabasalia</taxon>
        <taxon>Tritrichomonadida</taxon>
        <taxon>Tritrichomonadidae</taxon>
        <taxon>Tritrichomonas</taxon>
    </lineage>
</organism>
<evidence type="ECO:0000256" key="2">
    <source>
        <dbReference type="ARBA" id="ARBA00022448"/>
    </source>
</evidence>